<dbReference type="GO" id="GO:0003700">
    <property type="term" value="F:DNA-binding transcription factor activity"/>
    <property type="evidence" value="ECO:0007669"/>
    <property type="project" value="InterPro"/>
</dbReference>
<keyword evidence="7" id="KW-1185">Reference proteome</keyword>
<dbReference type="AlphaFoldDB" id="A0A1M5S868"/>
<keyword evidence="1" id="KW-0805">Transcription regulation</keyword>
<dbReference type="SMART" id="SM00418">
    <property type="entry name" value="HTH_ARSR"/>
    <property type="match status" value="1"/>
</dbReference>
<protein>
    <submittedName>
        <fullName evidence="6">DNA-binding transcriptional regulator, ArsR family</fullName>
    </submittedName>
</protein>
<evidence type="ECO:0000256" key="1">
    <source>
        <dbReference type="ARBA" id="ARBA00023015"/>
    </source>
</evidence>
<dbReference type="GO" id="GO:0003677">
    <property type="term" value="F:DNA binding"/>
    <property type="evidence" value="ECO:0007669"/>
    <property type="project" value="UniProtKB-KW"/>
</dbReference>
<dbReference type="InterPro" id="IPR001845">
    <property type="entry name" value="HTH_ArsR_DNA-bd_dom"/>
</dbReference>
<dbReference type="Pfam" id="PF01022">
    <property type="entry name" value="HTH_5"/>
    <property type="match status" value="1"/>
</dbReference>
<dbReference type="InterPro" id="IPR036388">
    <property type="entry name" value="WH-like_DNA-bd_sf"/>
</dbReference>
<name>A0A1M5S868_9FIRM</name>
<evidence type="ECO:0000256" key="4">
    <source>
        <dbReference type="SAM" id="Coils"/>
    </source>
</evidence>
<reference evidence="6 7" key="1">
    <citation type="submission" date="2016-11" db="EMBL/GenBank/DDBJ databases">
        <authorList>
            <person name="Jaros S."/>
            <person name="Januszkiewicz K."/>
            <person name="Wedrychowicz H."/>
        </authorList>
    </citation>
    <scope>NUCLEOTIDE SEQUENCE [LARGE SCALE GENOMIC DNA]</scope>
    <source>
        <strain evidence="6 7">DSM 13106</strain>
    </source>
</reference>
<dbReference type="Gene3D" id="1.10.10.10">
    <property type="entry name" value="Winged helix-like DNA-binding domain superfamily/Winged helix DNA-binding domain"/>
    <property type="match status" value="1"/>
</dbReference>
<keyword evidence="2 6" id="KW-0238">DNA-binding</keyword>
<dbReference type="InterPro" id="IPR036390">
    <property type="entry name" value="WH_DNA-bd_sf"/>
</dbReference>
<feature type="domain" description="HTH arsR-type" evidence="5">
    <location>
        <begin position="285"/>
        <end position="379"/>
    </location>
</feature>
<proteinExistence type="predicted"/>
<dbReference type="PROSITE" id="PS50987">
    <property type="entry name" value="HTH_ARSR_2"/>
    <property type="match status" value="1"/>
</dbReference>
<dbReference type="OrthoDB" id="1706794at2"/>
<dbReference type="InterPro" id="IPR011991">
    <property type="entry name" value="ArsR-like_HTH"/>
</dbReference>
<evidence type="ECO:0000256" key="2">
    <source>
        <dbReference type="ARBA" id="ARBA00023125"/>
    </source>
</evidence>
<accession>A0A1M5S868</accession>
<dbReference type="PANTHER" id="PTHR33154:SF33">
    <property type="entry name" value="TRANSCRIPTIONAL REPRESSOR SDPR"/>
    <property type="match status" value="1"/>
</dbReference>
<keyword evidence="3" id="KW-0804">Transcription</keyword>
<dbReference type="CDD" id="cd00090">
    <property type="entry name" value="HTH_ARSR"/>
    <property type="match status" value="1"/>
</dbReference>
<evidence type="ECO:0000259" key="5">
    <source>
        <dbReference type="PROSITE" id="PS50987"/>
    </source>
</evidence>
<dbReference type="RefSeq" id="WP_072742564.1">
    <property type="nucleotide sequence ID" value="NZ_FQXR01000002.1"/>
</dbReference>
<feature type="coiled-coil region" evidence="4">
    <location>
        <begin position="124"/>
        <end position="151"/>
    </location>
</feature>
<dbReference type="Proteomes" id="UP000184389">
    <property type="component" value="Unassembled WGS sequence"/>
</dbReference>
<dbReference type="InterPro" id="IPR051081">
    <property type="entry name" value="HTH_MetalResp_TranReg"/>
</dbReference>
<keyword evidence="4" id="KW-0175">Coiled coil</keyword>
<dbReference type="PANTHER" id="PTHR33154">
    <property type="entry name" value="TRANSCRIPTIONAL REGULATOR, ARSR FAMILY"/>
    <property type="match status" value="1"/>
</dbReference>
<dbReference type="PRINTS" id="PR00778">
    <property type="entry name" value="HTHARSR"/>
</dbReference>
<dbReference type="STRING" id="1123281.SAMN02745180_00087"/>
<evidence type="ECO:0000313" key="7">
    <source>
        <dbReference type="Proteomes" id="UP000184389"/>
    </source>
</evidence>
<sequence length="380" mass="44862">MKLIVENKPNIYWEANAIVREILNREKGEPVHIIENKDRFILSEDEINEKYSDLIKFYVKIFDESIDVLKGYPEWKELFSIQSNQEDYGFFESVTRFTNAKEVDELSKTEFFNACYYHLQNINAEAEQVDLDDMEETRKALEEVKDRAFDAEYYIGKIMASELDNDEKIKMMDLFQHADERFSAYVELIQRIEKIYLKYYSDVEHYVKSKVELFSSSGKDDVKDTPIANYIDAERWNFPSDESIHLYFSIINKGTLGMTIIMDESIRPNMIFGILFEELTELLNKEKHDAELFVEQMKALGEENRFNIMKLLSQKPHYLKEIACTVGLTSATVSHHMEQLIKAQLVYMTTKGRKVYYHVNDKKIEKLGELFDQWEKGCKK</sequence>
<dbReference type="EMBL" id="FQXR01000002">
    <property type="protein sequence ID" value="SHH34123.1"/>
    <property type="molecule type" value="Genomic_DNA"/>
</dbReference>
<evidence type="ECO:0000313" key="6">
    <source>
        <dbReference type="EMBL" id="SHH34123.1"/>
    </source>
</evidence>
<dbReference type="NCBIfam" id="NF033788">
    <property type="entry name" value="HTH_metalloreg"/>
    <property type="match status" value="1"/>
</dbReference>
<gene>
    <name evidence="6" type="ORF">SAMN02745180_00087</name>
</gene>
<evidence type="ECO:0000256" key="3">
    <source>
        <dbReference type="ARBA" id="ARBA00023163"/>
    </source>
</evidence>
<dbReference type="SUPFAM" id="SSF46785">
    <property type="entry name" value="Winged helix' DNA-binding domain"/>
    <property type="match status" value="1"/>
</dbReference>
<organism evidence="6 7">
    <name type="scientific">Sporanaerobacter acetigenes DSM 13106</name>
    <dbReference type="NCBI Taxonomy" id="1123281"/>
    <lineage>
        <taxon>Bacteria</taxon>
        <taxon>Bacillati</taxon>
        <taxon>Bacillota</taxon>
        <taxon>Tissierellia</taxon>
        <taxon>Tissierellales</taxon>
        <taxon>Sporanaerobacteraceae</taxon>
        <taxon>Sporanaerobacter</taxon>
    </lineage>
</organism>